<dbReference type="GO" id="GO:0033072">
    <property type="term" value="P:vancomycin biosynthetic process"/>
    <property type="evidence" value="ECO:0007669"/>
    <property type="project" value="UniProtKB-ARBA"/>
</dbReference>
<evidence type="ECO:0000313" key="3">
    <source>
        <dbReference type="EMBL" id="MBB5066590.1"/>
    </source>
</evidence>
<name>A0A7W8EDD6_9BACT</name>
<dbReference type="GO" id="GO:0005975">
    <property type="term" value="P:carbohydrate metabolic process"/>
    <property type="evidence" value="ECO:0007669"/>
    <property type="project" value="InterPro"/>
</dbReference>
<dbReference type="InterPro" id="IPR004276">
    <property type="entry name" value="GlycoTrans_28_N"/>
</dbReference>
<reference evidence="3 4" key="1">
    <citation type="submission" date="2020-08" db="EMBL/GenBank/DDBJ databases">
        <title>Genomic Encyclopedia of Type Strains, Phase IV (KMG-V): Genome sequencing to study the core and pangenomes of soil and plant-associated prokaryotes.</title>
        <authorList>
            <person name="Whitman W."/>
        </authorList>
    </citation>
    <scope>NUCLEOTIDE SEQUENCE [LARGE SCALE GENOMIC DNA]</scope>
    <source>
        <strain evidence="3 4">X5P3</strain>
    </source>
</reference>
<dbReference type="InterPro" id="IPR002213">
    <property type="entry name" value="UDP_glucos_trans"/>
</dbReference>
<dbReference type="PANTHER" id="PTHR48050:SF13">
    <property type="entry name" value="STEROL 3-BETA-GLUCOSYLTRANSFERASE UGT80A2"/>
    <property type="match status" value="1"/>
</dbReference>
<dbReference type="Pfam" id="PF03033">
    <property type="entry name" value="Glyco_transf_28"/>
    <property type="match status" value="1"/>
</dbReference>
<dbReference type="GO" id="GO:0016758">
    <property type="term" value="F:hexosyltransferase activity"/>
    <property type="evidence" value="ECO:0007669"/>
    <property type="project" value="InterPro"/>
</dbReference>
<keyword evidence="3" id="KW-0808">Transferase</keyword>
<evidence type="ECO:0000259" key="1">
    <source>
        <dbReference type="Pfam" id="PF03033"/>
    </source>
</evidence>
<feature type="domain" description="Glycosyltransferase family 28 N-terminal" evidence="1">
    <location>
        <begin position="3"/>
        <end position="58"/>
    </location>
</feature>
<accession>A0A7W8EDD6</accession>
<dbReference type="PANTHER" id="PTHR48050">
    <property type="entry name" value="STEROL 3-BETA-GLUCOSYLTRANSFERASE"/>
    <property type="match status" value="1"/>
</dbReference>
<dbReference type="InterPro" id="IPR050426">
    <property type="entry name" value="Glycosyltransferase_28"/>
</dbReference>
<dbReference type="CDD" id="cd03784">
    <property type="entry name" value="GT1_Gtf-like"/>
    <property type="match status" value="1"/>
</dbReference>
<evidence type="ECO:0000313" key="4">
    <source>
        <dbReference type="Proteomes" id="UP000584867"/>
    </source>
</evidence>
<dbReference type="AlphaFoldDB" id="A0A7W8EDD6"/>
<dbReference type="GO" id="GO:0008194">
    <property type="term" value="F:UDP-glycosyltransferase activity"/>
    <property type="evidence" value="ECO:0007669"/>
    <property type="project" value="InterPro"/>
</dbReference>
<evidence type="ECO:0000259" key="2">
    <source>
        <dbReference type="Pfam" id="PF06722"/>
    </source>
</evidence>
<sequence>MKVVVTTIGSLGDVHPCIALGLELKRRGHEVVIATSEFYRPKIVSTGLGFHSIGPKHLSPEDPELLSSIMDPKQGPENFIRKLLMPHMRGVYDDLLAACNGAKFLITGELVFAAPLVAERLGIGWASLVLAPWQFLSAHDPSIIGPLPLFAFIRGAGVTVNRAMKGLARKQTKSWAEPIYGLRKELGLSAASHPMFEDKNSPYLNLAMFSSAFAKPQVDWPDHTKTVGFAFYDRQNPASGLTDEVRDFLQNGEPPIIFTLGSTAVMNPGSFYTEGKRAAEQLGRRALLLTGKGSPGISGSRDHMVTAYAPYSEIFPYAAVVVHQGGIGTTAQAMRAGCPQFVVPHAFDQPDNAARIKRLGLGLSLRKDRFHAPHAAEQLRKVLGDEKIRAKATQARTFVEKENGAIAAADAVESACR</sequence>
<dbReference type="Pfam" id="PF06722">
    <property type="entry name" value="EryCIII-like_C"/>
    <property type="match status" value="1"/>
</dbReference>
<proteinExistence type="predicted"/>
<comment type="caution">
    <text evidence="3">The sequence shown here is derived from an EMBL/GenBank/DDBJ whole genome shotgun (WGS) entry which is preliminary data.</text>
</comment>
<feature type="domain" description="Erythromycin biosynthesis protein CIII-like C-terminal" evidence="2">
    <location>
        <begin position="306"/>
        <end position="396"/>
    </location>
</feature>
<protein>
    <submittedName>
        <fullName evidence="3">UDP:flavonoid glycosyltransferase YjiC (YdhE family)</fullName>
    </submittedName>
</protein>
<dbReference type="Proteomes" id="UP000584867">
    <property type="component" value="Unassembled WGS sequence"/>
</dbReference>
<dbReference type="EMBL" id="JACHIO010000030">
    <property type="protein sequence ID" value="MBB5066590.1"/>
    <property type="molecule type" value="Genomic_DNA"/>
</dbReference>
<dbReference type="Gene3D" id="3.40.50.2000">
    <property type="entry name" value="Glycogen Phosphorylase B"/>
    <property type="match status" value="2"/>
</dbReference>
<organism evidence="3 4">
    <name type="scientific">Granulicella mallensis</name>
    <dbReference type="NCBI Taxonomy" id="940614"/>
    <lineage>
        <taxon>Bacteria</taxon>
        <taxon>Pseudomonadati</taxon>
        <taxon>Acidobacteriota</taxon>
        <taxon>Terriglobia</taxon>
        <taxon>Terriglobales</taxon>
        <taxon>Acidobacteriaceae</taxon>
        <taxon>Granulicella</taxon>
    </lineage>
</organism>
<gene>
    <name evidence="3" type="ORF">HDF15_004971</name>
</gene>
<dbReference type="RefSeq" id="WP_184260449.1">
    <property type="nucleotide sequence ID" value="NZ_JACHIO010000030.1"/>
</dbReference>
<dbReference type="SUPFAM" id="SSF53756">
    <property type="entry name" value="UDP-Glycosyltransferase/glycogen phosphorylase"/>
    <property type="match status" value="1"/>
</dbReference>
<dbReference type="InterPro" id="IPR010610">
    <property type="entry name" value="EryCIII-like_C"/>
</dbReference>